<evidence type="ECO:0000313" key="2">
    <source>
        <dbReference type="Proteomes" id="UP001445335"/>
    </source>
</evidence>
<keyword evidence="2" id="KW-1185">Reference proteome</keyword>
<accession>A0AAW1RAG8</accession>
<organism evidence="1 2">
    <name type="scientific">Elliptochloris bilobata</name>
    <dbReference type="NCBI Taxonomy" id="381761"/>
    <lineage>
        <taxon>Eukaryota</taxon>
        <taxon>Viridiplantae</taxon>
        <taxon>Chlorophyta</taxon>
        <taxon>core chlorophytes</taxon>
        <taxon>Trebouxiophyceae</taxon>
        <taxon>Trebouxiophyceae incertae sedis</taxon>
        <taxon>Elliptochloris clade</taxon>
        <taxon>Elliptochloris</taxon>
    </lineage>
</organism>
<protein>
    <submittedName>
        <fullName evidence="1">Uncharacterized protein</fullName>
    </submittedName>
</protein>
<dbReference type="AlphaFoldDB" id="A0AAW1RAG8"/>
<evidence type="ECO:0000313" key="1">
    <source>
        <dbReference type="EMBL" id="KAK9831000.1"/>
    </source>
</evidence>
<gene>
    <name evidence="1" type="ORF">WJX81_007235</name>
</gene>
<name>A0AAW1RAG8_9CHLO</name>
<proteinExistence type="predicted"/>
<dbReference type="Proteomes" id="UP001445335">
    <property type="component" value="Unassembled WGS sequence"/>
</dbReference>
<dbReference type="EMBL" id="JALJOU010000048">
    <property type="protein sequence ID" value="KAK9831000.1"/>
    <property type="molecule type" value="Genomic_DNA"/>
</dbReference>
<reference evidence="1 2" key="1">
    <citation type="journal article" date="2024" name="Nat. Commun.">
        <title>Phylogenomics reveals the evolutionary origins of lichenization in chlorophyte algae.</title>
        <authorList>
            <person name="Puginier C."/>
            <person name="Libourel C."/>
            <person name="Otte J."/>
            <person name="Skaloud P."/>
            <person name="Haon M."/>
            <person name="Grisel S."/>
            <person name="Petersen M."/>
            <person name="Berrin J.G."/>
            <person name="Delaux P.M."/>
            <person name="Dal Grande F."/>
            <person name="Keller J."/>
        </authorList>
    </citation>
    <scope>NUCLEOTIDE SEQUENCE [LARGE SCALE GENOMIC DNA]</scope>
    <source>
        <strain evidence="1 2">SAG 245.80</strain>
    </source>
</reference>
<comment type="caution">
    <text evidence="1">The sequence shown here is derived from an EMBL/GenBank/DDBJ whole genome shotgun (WGS) entry which is preliminary data.</text>
</comment>
<sequence>MQGVRLKETSIQDSRAAWLPLRCHARSPKQRQGAAVDWASRQALQQPVSNLVKIGRWTNACAETLRGRATIAVFLELMRTCGAVFWKLPLLWLCMSEAGS</sequence>